<evidence type="ECO:0000313" key="4">
    <source>
        <dbReference type="EMBL" id="MDB0580175.1"/>
    </source>
</evidence>
<dbReference type="Proteomes" id="UP000031546">
    <property type="component" value="Unassembled WGS sequence"/>
</dbReference>
<dbReference type="STRING" id="45670.SN16_05170"/>
<comment type="caution">
    <text evidence="3">The sequence shown here is derived from an EMBL/GenBank/DDBJ whole genome shotgun (WGS) entry which is preliminary data.</text>
</comment>
<dbReference type="PANTHER" id="PTHR21240:SF19">
    <property type="entry name" value="CATALYTIC_ HYDROLASE"/>
    <property type="match status" value="1"/>
</dbReference>
<dbReference type="GeneID" id="77844938"/>
<evidence type="ECO:0000256" key="1">
    <source>
        <dbReference type="ARBA" id="ARBA00023239"/>
    </source>
</evidence>
<dbReference type="EMBL" id="JABEVU030000001">
    <property type="protein sequence ID" value="MDB0580175.1"/>
    <property type="molecule type" value="Genomic_DNA"/>
</dbReference>
<sequence>MTIDFKMKAPIPEWEPLFEQGRTSVVERFSVLKDVTPTEAQTMTDVLAEMDNQGVTHAVILGRNNQAGSSNAELLDFLSSNEGERFFGFIGIEDMTVEEAVETIHKYAATGRFHGVAANPAKIRPLTPIGDPSLDPIFEACMEHDLPFCMTLSMLITLLADGADYDYIHPRQLIRVLEKYPDLDLIISHAAWPFVQESIAVAVHYPNLYLCPDFYMGFPGAEQYMEAAAKGLDDQVLYASCYPNVPYDYAMKHYRSTDLPPHIMAKIMEGNARRLLKMEE</sequence>
<dbReference type="SUPFAM" id="SSF51556">
    <property type="entry name" value="Metallo-dependent hydrolases"/>
    <property type="match status" value="1"/>
</dbReference>
<reference evidence="3 5" key="1">
    <citation type="submission" date="2015-01" db="EMBL/GenBank/DDBJ databases">
        <title>Genome sequences of high lactate-tolerant strain Salinicoccus roseus W12 with industrial interest.</title>
        <authorList>
            <person name="Wang H."/>
            <person name="Yu B."/>
        </authorList>
    </citation>
    <scope>NUCLEOTIDE SEQUENCE [LARGE SCALE GENOMIC DNA]</scope>
    <source>
        <strain evidence="3 5">W12</strain>
    </source>
</reference>
<accession>A0A0C2HB40</accession>
<reference evidence="4" key="3">
    <citation type="submission" date="2022-12" db="EMBL/GenBank/DDBJ databases">
        <title>Genome analysis and biological profiling of marine Salinicoccus roseus MOSEL-ME25.</title>
        <authorList>
            <person name="Mirza F.T."/>
            <person name="Xie Y."/>
            <person name="Shinwari Z.K."/>
        </authorList>
    </citation>
    <scope>NUCLEOTIDE SEQUENCE</scope>
    <source>
        <strain evidence="4">MOSEL-ME25</strain>
    </source>
</reference>
<feature type="domain" description="Amidohydrolase-related" evidence="2">
    <location>
        <begin position="41"/>
        <end position="277"/>
    </location>
</feature>
<dbReference type="RefSeq" id="WP_040105551.1">
    <property type="nucleotide sequence ID" value="NZ_JABEVU030000001.1"/>
</dbReference>
<dbReference type="OrthoDB" id="9771932at2"/>
<dbReference type="AlphaFoldDB" id="A0A0C2HB40"/>
<evidence type="ECO:0000313" key="5">
    <source>
        <dbReference type="Proteomes" id="UP000031546"/>
    </source>
</evidence>
<gene>
    <name evidence="4" type="ORF">F7P68_0006510</name>
    <name evidence="3" type="ORF">SN16_05170</name>
</gene>
<organism evidence="3 5">
    <name type="scientific">Salinicoccus roseus</name>
    <dbReference type="NCBI Taxonomy" id="45670"/>
    <lineage>
        <taxon>Bacteria</taxon>
        <taxon>Bacillati</taxon>
        <taxon>Bacillota</taxon>
        <taxon>Bacilli</taxon>
        <taxon>Bacillales</taxon>
        <taxon>Staphylococcaceae</taxon>
        <taxon>Salinicoccus</taxon>
    </lineage>
</organism>
<dbReference type="InterPro" id="IPR006680">
    <property type="entry name" value="Amidohydro-rel"/>
</dbReference>
<protein>
    <submittedName>
        <fullName evidence="4">Amidohydrolase family protein</fullName>
    </submittedName>
</protein>
<dbReference type="EMBL" id="JXII01000004">
    <property type="protein sequence ID" value="KIH70950.1"/>
    <property type="molecule type" value="Genomic_DNA"/>
</dbReference>
<evidence type="ECO:0000313" key="3">
    <source>
        <dbReference type="EMBL" id="KIH70950.1"/>
    </source>
</evidence>
<reference evidence="4" key="2">
    <citation type="submission" date="2020-04" db="EMBL/GenBank/DDBJ databases">
        <authorList>
            <person name="Tanveer F."/>
            <person name="Xie Y."/>
            <person name="Shinwari Z.K."/>
        </authorList>
    </citation>
    <scope>NUCLEOTIDE SEQUENCE</scope>
    <source>
        <strain evidence="4">MOSEL-ME25</strain>
    </source>
</reference>
<dbReference type="PANTHER" id="PTHR21240">
    <property type="entry name" value="2-AMINO-3-CARBOXYLMUCONATE-6-SEMIALDEHYDE DECARBOXYLASE"/>
    <property type="match status" value="1"/>
</dbReference>
<dbReference type="Proteomes" id="UP000527860">
    <property type="component" value="Unassembled WGS sequence"/>
</dbReference>
<dbReference type="Pfam" id="PF04909">
    <property type="entry name" value="Amidohydro_2"/>
    <property type="match status" value="1"/>
</dbReference>
<dbReference type="InterPro" id="IPR032466">
    <property type="entry name" value="Metal_Hydrolase"/>
</dbReference>
<keyword evidence="6" id="KW-1185">Reference proteome</keyword>
<dbReference type="GO" id="GO:0016831">
    <property type="term" value="F:carboxy-lyase activity"/>
    <property type="evidence" value="ECO:0007669"/>
    <property type="project" value="InterPro"/>
</dbReference>
<proteinExistence type="predicted"/>
<evidence type="ECO:0000313" key="6">
    <source>
        <dbReference type="Proteomes" id="UP000527860"/>
    </source>
</evidence>
<dbReference type="GO" id="GO:0016787">
    <property type="term" value="F:hydrolase activity"/>
    <property type="evidence" value="ECO:0007669"/>
    <property type="project" value="InterPro"/>
</dbReference>
<dbReference type="InterPro" id="IPR032465">
    <property type="entry name" value="ACMSD"/>
</dbReference>
<keyword evidence="1" id="KW-0456">Lyase</keyword>
<evidence type="ECO:0000259" key="2">
    <source>
        <dbReference type="Pfam" id="PF04909"/>
    </source>
</evidence>
<dbReference type="Gene3D" id="3.20.20.140">
    <property type="entry name" value="Metal-dependent hydrolases"/>
    <property type="match status" value="1"/>
</dbReference>
<name>A0A0C2HB40_9STAP</name>